<dbReference type="PANTHER" id="PTHR47396">
    <property type="entry name" value="TYPE I RESTRICTION ENZYME ECOKI R PROTEIN"/>
    <property type="match status" value="1"/>
</dbReference>
<dbReference type="PANTHER" id="PTHR47396:SF1">
    <property type="entry name" value="ATP-DEPENDENT HELICASE IRC3-RELATED"/>
    <property type="match status" value="1"/>
</dbReference>
<dbReference type="InterPro" id="IPR025285">
    <property type="entry name" value="DUF4145"/>
</dbReference>
<dbReference type="Gene3D" id="3.40.50.300">
    <property type="entry name" value="P-loop containing nucleotide triphosphate hydrolases"/>
    <property type="match status" value="2"/>
</dbReference>
<accession>A0A928DPC4</accession>
<dbReference type="SMART" id="SM00487">
    <property type="entry name" value="DEXDc"/>
    <property type="match status" value="1"/>
</dbReference>
<dbReference type="PROSITE" id="PS51192">
    <property type="entry name" value="HELICASE_ATP_BIND_1"/>
    <property type="match status" value="1"/>
</dbReference>
<dbReference type="GO" id="GO:0005524">
    <property type="term" value="F:ATP binding"/>
    <property type="evidence" value="ECO:0007669"/>
    <property type="project" value="UniProtKB-KW"/>
</dbReference>
<dbReference type="Pfam" id="PF04313">
    <property type="entry name" value="HSDR_N"/>
    <property type="match status" value="1"/>
</dbReference>
<dbReference type="InterPro" id="IPR050742">
    <property type="entry name" value="Helicase_Restrict-Modif_Enz"/>
</dbReference>
<dbReference type="InterPro" id="IPR013670">
    <property type="entry name" value="EcoEI_R_C_dom"/>
</dbReference>
<name>A0A928DPC4_9BACT</name>
<sequence length="1105" mass="126590">MTNFDFLTQDKRFEAFSGAAVAAENIFAIDTASCIMTCRRALELGVKWLYSVDSSLVRPYEDTLSALIYTDEFRNLVKEDLFNRIKYIQKVGNNATHSSRYITKGQALFALENLFYFMDFIAFHYGENYQKHTFNRDLVGKQPAPAMPPIVAEISLDALLASNKAVAPTLTDQRKAKEPEYVAVPIDPTEAETRKAYIDVMLTDGGWIQGKNWQNEVPIEQMPNASGEGFADYVLYGDDGRPLAVVEAKKTSVDPAKGRQQAKLYADDLERRYGRRPVIFLTNGYDTRIWVDQEGGYPERKVASIYGKKDLEKLFSLLEQKQSLDHILIDDNITNRYYQKEAIKAVCETFGQRNRRRALLVMATGSGKTRTVISLVKVLLEQGWIRNFLFLADRTALVNQANRAFVNLLPSVSVSNLCESKPNLQARGIFSTYPTMMNCIDESEDTDGSKMFTCGHFDLIIVDEAHRSIYKKYQSIFNYFDGLMVGLTATPKNDIDRNTYEIFGLEEGVPTYGYELAQAVKDKYLVDYKTFETKLKFLNEGIVYSDLSESEKQEYEEKFADENGNVPEKIGGSALNDWVFNKNTIVQVLNDLMNKGLKVEYGTKIGKSIIFAKNHLHAEKILQVFNEEYPNFPVGFCRVIDNYTNYAQSLIDDFSNARKMPQIAISVDMLDTGIDVPEILNLVFFKKVMSKAKFWQMIGRGTRLCPGLLDGEDKNGFYIFDYCSNFEFFQTARQDTGNVAVSLQEQLFKLKLELAQKLQDLSLQNDFFTAWRKELVEAVHKSIIHLNRNNFAVRQHLQILDRFSSIEAFRQLTETDVYALSTEVAPLVLPEQDDFEALRFDSLVYGIELAKLRGTSCARAYKDLVKRVEGLTSCGNIPEVLSQKELIEQILRTDYLTRAELPDLEDIRKKLRDIMRFVPLTARTRYETNFKDCVTGYNEDEFHPDTVELENYRKKAEHFLRENKHLPSIAKLTTNEPLSEQDIKELEQILWNQLGTKDNYKHDVGDVPLGEFVRATLGLDIQSINEAFSKFIDEHNLNSNQIYFVNRIKEYIAQNGVLKDMSILQRTPFTDQGSVVDLFPDVTIWNNIYSAIQSINQNANWINRI</sequence>
<dbReference type="SUPFAM" id="SSF52540">
    <property type="entry name" value="P-loop containing nucleoside triphosphate hydrolases"/>
    <property type="match status" value="2"/>
</dbReference>
<comment type="caution">
    <text evidence="2">The sequence shown here is derived from an EMBL/GenBank/DDBJ whole genome shotgun (WGS) entry which is preliminary data.</text>
</comment>
<protein>
    <submittedName>
        <fullName evidence="2">DUF4145 domain-containing protein</fullName>
    </submittedName>
</protein>
<evidence type="ECO:0000259" key="1">
    <source>
        <dbReference type="PROSITE" id="PS51192"/>
    </source>
</evidence>
<dbReference type="Pfam" id="PF13643">
    <property type="entry name" value="DUF4145"/>
    <property type="match status" value="1"/>
</dbReference>
<dbReference type="EMBL" id="SUVG01000005">
    <property type="protein sequence ID" value="MBE6421508.1"/>
    <property type="molecule type" value="Genomic_DNA"/>
</dbReference>
<dbReference type="GO" id="GO:0009035">
    <property type="term" value="F:type I site-specific deoxyribonuclease activity"/>
    <property type="evidence" value="ECO:0007669"/>
    <property type="project" value="UniProtKB-EC"/>
</dbReference>
<feature type="domain" description="Helicase ATP-binding" evidence="1">
    <location>
        <begin position="349"/>
        <end position="509"/>
    </location>
</feature>
<dbReference type="Pfam" id="PF08463">
    <property type="entry name" value="EcoEI_R_C"/>
    <property type="match status" value="1"/>
</dbReference>
<evidence type="ECO:0000313" key="2">
    <source>
        <dbReference type="EMBL" id="MBE6421508.1"/>
    </source>
</evidence>
<dbReference type="InterPro" id="IPR007409">
    <property type="entry name" value="Restrct_endonuc_type1_HsdR_N"/>
</dbReference>
<dbReference type="InterPro" id="IPR014001">
    <property type="entry name" value="Helicase_ATP-bd"/>
</dbReference>
<gene>
    <name evidence="2" type="ORF">E7027_05200</name>
</gene>
<dbReference type="CDD" id="cd18799">
    <property type="entry name" value="SF2_C_EcoAI-like"/>
    <property type="match status" value="1"/>
</dbReference>
<dbReference type="Proteomes" id="UP000725649">
    <property type="component" value="Unassembled WGS sequence"/>
</dbReference>
<dbReference type="Pfam" id="PF04851">
    <property type="entry name" value="ResIII"/>
    <property type="match status" value="1"/>
</dbReference>
<dbReference type="GO" id="GO:0009307">
    <property type="term" value="P:DNA restriction-modification system"/>
    <property type="evidence" value="ECO:0007669"/>
    <property type="project" value="UniProtKB-KW"/>
</dbReference>
<organism evidence="2 3">
    <name type="scientific">Candidatus Avelusimicrobium gallicola</name>
    <dbReference type="NCBI Taxonomy" id="2562704"/>
    <lineage>
        <taxon>Bacteria</taxon>
        <taxon>Pseudomonadati</taxon>
        <taxon>Elusimicrobiota</taxon>
        <taxon>Elusimicrobia</taxon>
        <taxon>Elusimicrobiales</taxon>
        <taxon>Elusimicrobiaceae</taxon>
        <taxon>Candidatus Avelusimicrobium</taxon>
    </lineage>
</organism>
<dbReference type="GO" id="GO:0005829">
    <property type="term" value="C:cytosol"/>
    <property type="evidence" value="ECO:0007669"/>
    <property type="project" value="TreeGrafter"/>
</dbReference>
<dbReference type="CDD" id="cd18032">
    <property type="entry name" value="DEXHc_RE_I_III_res"/>
    <property type="match status" value="1"/>
</dbReference>
<dbReference type="GO" id="GO:0003677">
    <property type="term" value="F:DNA binding"/>
    <property type="evidence" value="ECO:0007669"/>
    <property type="project" value="UniProtKB-KW"/>
</dbReference>
<reference evidence="2" key="1">
    <citation type="submission" date="2019-04" db="EMBL/GenBank/DDBJ databases">
        <title>Evolution of Biomass-Degrading Anaerobic Consortia Revealed by Metagenomics.</title>
        <authorList>
            <person name="Peng X."/>
        </authorList>
    </citation>
    <scope>NUCLEOTIDE SEQUENCE</scope>
    <source>
        <strain evidence="2">SIG66</strain>
    </source>
</reference>
<dbReference type="Gene3D" id="3.90.1570.30">
    <property type="match status" value="1"/>
</dbReference>
<proteinExistence type="predicted"/>
<evidence type="ECO:0000313" key="3">
    <source>
        <dbReference type="Proteomes" id="UP000725649"/>
    </source>
</evidence>
<dbReference type="InterPro" id="IPR006935">
    <property type="entry name" value="Helicase/UvrB_N"/>
</dbReference>
<dbReference type="AlphaFoldDB" id="A0A928DPC4"/>
<dbReference type="InterPro" id="IPR027417">
    <property type="entry name" value="P-loop_NTPase"/>
</dbReference>